<evidence type="ECO:0000313" key="5">
    <source>
        <dbReference type="EMBL" id="KIC73334.1"/>
    </source>
</evidence>
<sequence length="215" mass="24506">MSFTAYLSRQLQGVVRKAIPSKEKGTKTFFKIREKVVTEAMNQAQWLSFLRELEKINTRDCLIAKLILQGGKRVNEVLSLQTQQIDWLRNEINFLQSKTKGYIKETIITYPESVMQSLRNYLENRTGQIFITRSGKPVMINQLALTFKKAGVKANIPFKITPHILRASTVTYLKKQGFSDGEIMRVTGHASSELVYAYDKGSRADNATKLINLVI</sequence>
<name>A0A0C1H784_9BACT</name>
<dbReference type="InterPro" id="IPR050090">
    <property type="entry name" value="Tyrosine_recombinase_XerCD"/>
</dbReference>
<comment type="similarity">
    <text evidence="1">Belongs to the 'phage' integrase family.</text>
</comment>
<dbReference type="PANTHER" id="PTHR30349:SF41">
    <property type="entry name" value="INTEGRASE_RECOMBINASE PROTEIN MJ0367-RELATED"/>
    <property type="match status" value="1"/>
</dbReference>
<evidence type="ECO:0000259" key="4">
    <source>
        <dbReference type="PROSITE" id="PS51898"/>
    </source>
</evidence>
<evidence type="ECO:0000256" key="2">
    <source>
        <dbReference type="ARBA" id="ARBA00023125"/>
    </source>
</evidence>
<proteinExistence type="inferred from homology"/>
<dbReference type="GO" id="GO:0003677">
    <property type="term" value="F:DNA binding"/>
    <property type="evidence" value="ECO:0007669"/>
    <property type="project" value="UniProtKB-KW"/>
</dbReference>
<dbReference type="Gene3D" id="1.10.443.10">
    <property type="entry name" value="Intergrase catalytic core"/>
    <property type="match status" value="1"/>
</dbReference>
<dbReference type="GO" id="GO:0006310">
    <property type="term" value="P:DNA recombination"/>
    <property type="evidence" value="ECO:0007669"/>
    <property type="project" value="UniProtKB-KW"/>
</dbReference>
<reference evidence="5 6" key="1">
    <citation type="journal article" date="2014" name="Mol. Biol. Evol.">
        <title>Massive expansion of Ubiquitination-related gene families within the Chlamydiae.</title>
        <authorList>
            <person name="Domman D."/>
            <person name="Collingro A."/>
            <person name="Lagkouvardos I."/>
            <person name="Gehre L."/>
            <person name="Weinmaier T."/>
            <person name="Rattei T."/>
            <person name="Subtil A."/>
            <person name="Horn M."/>
        </authorList>
    </citation>
    <scope>NUCLEOTIDE SEQUENCE [LARGE SCALE GENOMIC DNA]</scope>
    <source>
        <strain evidence="5 6">EI2</strain>
    </source>
</reference>
<accession>A0A0C1H784</accession>
<organism evidence="5 6">
    <name type="scientific">Candidatus Protochlamydia amoebophila</name>
    <dbReference type="NCBI Taxonomy" id="362787"/>
    <lineage>
        <taxon>Bacteria</taxon>
        <taxon>Pseudomonadati</taxon>
        <taxon>Chlamydiota</taxon>
        <taxon>Chlamydiia</taxon>
        <taxon>Parachlamydiales</taxon>
        <taxon>Parachlamydiaceae</taxon>
        <taxon>Candidatus Protochlamydia</taxon>
    </lineage>
</organism>
<protein>
    <submittedName>
        <fullName evidence="5">Virulence plasmid integrase pGP8-D</fullName>
    </submittedName>
</protein>
<dbReference type="InterPro" id="IPR011010">
    <property type="entry name" value="DNA_brk_join_enz"/>
</dbReference>
<keyword evidence="3" id="KW-0233">DNA recombination</keyword>
<dbReference type="AlphaFoldDB" id="A0A0C1H784"/>
<gene>
    <name evidence="5" type="ORF">DB44_BG00230</name>
</gene>
<comment type="caution">
    <text evidence="5">The sequence shown here is derived from an EMBL/GenBank/DDBJ whole genome shotgun (WGS) entry which is preliminary data.</text>
</comment>
<dbReference type="InterPro" id="IPR002104">
    <property type="entry name" value="Integrase_catalytic"/>
</dbReference>
<feature type="domain" description="Tyr recombinase" evidence="4">
    <location>
        <begin position="36"/>
        <end position="211"/>
    </location>
</feature>
<dbReference type="PATRIC" id="fig|362787.3.peg.439"/>
<dbReference type="EMBL" id="JSAN01000030">
    <property type="protein sequence ID" value="KIC73334.1"/>
    <property type="molecule type" value="Genomic_DNA"/>
</dbReference>
<dbReference type="Proteomes" id="UP000031465">
    <property type="component" value="Unassembled WGS sequence"/>
</dbReference>
<evidence type="ECO:0000256" key="1">
    <source>
        <dbReference type="ARBA" id="ARBA00008857"/>
    </source>
</evidence>
<dbReference type="InterPro" id="IPR013762">
    <property type="entry name" value="Integrase-like_cat_sf"/>
</dbReference>
<evidence type="ECO:0000256" key="3">
    <source>
        <dbReference type="ARBA" id="ARBA00023172"/>
    </source>
</evidence>
<evidence type="ECO:0000313" key="6">
    <source>
        <dbReference type="Proteomes" id="UP000031465"/>
    </source>
</evidence>
<dbReference type="PROSITE" id="PS51898">
    <property type="entry name" value="TYR_RECOMBINASE"/>
    <property type="match status" value="1"/>
</dbReference>
<dbReference type="SUPFAM" id="SSF56349">
    <property type="entry name" value="DNA breaking-rejoining enzymes"/>
    <property type="match status" value="1"/>
</dbReference>
<dbReference type="Pfam" id="PF00589">
    <property type="entry name" value="Phage_integrase"/>
    <property type="match status" value="1"/>
</dbReference>
<dbReference type="GO" id="GO:0015074">
    <property type="term" value="P:DNA integration"/>
    <property type="evidence" value="ECO:0007669"/>
    <property type="project" value="InterPro"/>
</dbReference>
<keyword evidence="2" id="KW-0238">DNA-binding</keyword>
<dbReference type="PANTHER" id="PTHR30349">
    <property type="entry name" value="PHAGE INTEGRASE-RELATED"/>
    <property type="match status" value="1"/>
</dbReference>
<dbReference type="CDD" id="cd00397">
    <property type="entry name" value="DNA_BRE_C"/>
    <property type="match status" value="1"/>
</dbReference>